<accession>A0A5N6EPQ4</accession>
<keyword evidence="2" id="KW-1185">Reference proteome</keyword>
<organism evidence="1 2">
    <name type="scientific">Aspergillus novoparasiticus</name>
    <dbReference type="NCBI Taxonomy" id="986946"/>
    <lineage>
        <taxon>Eukaryota</taxon>
        <taxon>Fungi</taxon>
        <taxon>Dikarya</taxon>
        <taxon>Ascomycota</taxon>
        <taxon>Pezizomycotina</taxon>
        <taxon>Eurotiomycetes</taxon>
        <taxon>Eurotiomycetidae</taxon>
        <taxon>Eurotiales</taxon>
        <taxon>Aspergillaceae</taxon>
        <taxon>Aspergillus</taxon>
        <taxon>Aspergillus subgen. Circumdati</taxon>
    </lineage>
</organism>
<dbReference type="InterPro" id="IPR051783">
    <property type="entry name" value="NAD(P)-dependent_oxidoreduct"/>
</dbReference>
<dbReference type="Gene3D" id="3.40.50.720">
    <property type="entry name" value="NAD(P)-binding Rossmann-like Domain"/>
    <property type="match status" value="1"/>
</dbReference>
<proteinExistence type="predicted"/>
<name>A0A5N6EPQ4_9EURO</name>
<dbReference type="GO" id="GO:0004029">
    <property type="term" value="F:aldehyde dehydrogenase (NAD+) activity"/>
    <property type="evidence" value="ECO:0007669"/>
    <property type="project" value="TreeGrafter"/>
</dbReference>
<protein>
    <submittedName>
        <fullName evidence="1">NAD(P)-binding protein</fullName>
    </submittedName>
</protein>
<evidence type="ECO:0000313" key="1">
    <source>
        <dbReference type="EMBL" id="KAB8219576.1"/>
    </source>
</evidence>
<dbReference type="GO" id="GO:0005737">
    <property type="term" value="C:cytoplasm"/>
    <property type="evidence" value="ECO:0007669"/>
    <property type="project" value="TreeGrafter"/>
</dbReference>
<gene>
    <name evidence="1" type="ORF">BDV33DRAFT_204286</name>
</gene>
<sequence>MPHNILITGGSGYLGGTLLAAWANAKIHGYDKLFALVRTEKQAESVKKLYGAEPVTCSLQPDDVRELLVGNHITIVLYLIDAYSSRHQVSFMRALSEIKKATGQDTHFIYTTGTKQFSDMAGLLTEPLFDTDPRLYDIQKAQRSPHDELMTSVNTNCTVVEAGEQYDVRVYLLSPCIVYGRGEGFGNRISIQTVDVVNAFKTAGYAFHIGRENQDPGYGKHGYYLASSGSVCWDDIYAGVGKALKQRGIIENDTVAHIADGDLERVASALNVEPSSVVVKIGGSSLYTARHGALLGWQPQYPPKHLLETLDEEVDWILKNLGNEHLGIR</sequence>
<dbReference type="SUPFAM" id="SSF51735">
    <property type="entry name" value="NAD(P)-binding Rossmann-fold domains"/>
    <property type="match status" value="1"/>
</dbReference>
<dbReference type="PANTHER" id="PTHR48079">
    <property type="entry name" value="PROTEIN YEEZ"/>
    <property type="match status" value="1"/>
</dbReference>
<reference evidence="1 2" key="1">
    <citation type="submission" date="2019-04" db="EMBL/GenBank/DDBJ databases">
        <title>Fungal friends and foes A comparative genomics study of 23 Aspergillus species from section Flavi.</title>
        <authorList>
            <consortium name="DOE Joint Genome Institute"/>
            <person name="Kjaerbolling I."/>
            <person name="Vesth T.C."/>
            <person name="Frisvad J.C."/>
            <person name="Nybo J.L."/>
            <person name="Theobald S."/>
            <person name="Kildgaard S."/>
            <person name="Petersen T.I."/>
            <person name="Kuo A."/>
            <person name="Sato A."/>
            <person name="Lyhne E.K."/>
            <person name="Kogle M.E."/>
            <person name="Wiebenga A."/>
            <person name="Kun R.S."/>
            <person name="Lubbers R.J."/>
            <person name="Makela M.R."/>
            <person name="Barry K."/>
            <person name="Chovatia M."/>
            <person name="Clum A."/>
            <person name="Daum C."/>
            <person name="Haridas S."/>
            <person name="He G."/>
            <person name="LaButti K."/>
            <person name="Lipzen A."/>
            <person name="Mondo S."/>
            <person name="Pangilinan J."/>
            <person name="Riley R."/>
            <person name="Salamov A."/>
            <person name="Simmons B.A."/>
            <person name="Magnuson J.K."/>
            <person name="Henrissat B."/>
            <person name="Mortensen U.H."/>
            <person name="Larsen T.O."/>
            <person name="De vries R.P."/>
            <person name="Grigoriev I.V."/>
            <person name="Machida M."/>
            <person name="Baker S.E."/>
            <person name="Andersen M.R."/>
        </authorList>
    </citation>
    <scope>NUCLEOTIDE SEQUENCE [LARGE SCALE GENOMIC DNA]</scope>
    <source>
        <strain evidence="1 2">CBS 126849</strain>
    </source>
</reference>
<dbReference type="InterPro" id="IPR036291">
    <property type="entry name" value="NAD(P)-bd_dom_sf"/>
</dbReference>
<dbReference type="AlphaFoldDB" id="A0A5N6EPQ4"/>
<dbReference type="Proteomes" id="UP000326799">
    <property type="component" value="Unassembled WGS sequence"/>
</dbReference>
<dbReference type="EMBL" id="ML733437">
    <property type="protein sequence ID" value="KAB8219576.1"/>
    <property type="molecule type" value="Genomic_DNA"/>
</dbReference>
<dbReference type="PANTHER" id="PTHR48079:SF6">
    <property type="entry name" value="NAD(P)-BINDING DOMAIN-CONTAINING PROTEIN-RELATED"/>
    <property type="match status" value="1"/>
</dbReference>
<evidence type="ECO:0000313" key="2">
    <source>
        <dbReference type="Proteomes" id="UP000326799"/>
    </source>
</evidence>